<evidence type="ECO:0000313" key="7">
    <source>
        <dbReference type="EMBL" id="SDX32600.1"/>
    </source>
</evidence>
<protein>
    <submittedName>
        <fullName evidence="7">Holin-like protein</fullName>
    </submittedName>
</protein>
<feature type="transmembrane region" description="Helical" evidence="6">
    <location>
        <begin position="62"/>
        <end position="85"/>
    </location>
</feature>
<evidence type="ECO:0000256" key="2">
    <source>
        <dbReference type="ARBA" id="ARBA00022475"/>
    </source>
</evidence>
<evidence type="ECO:0000256" key="5">
    <source>
        <dbReference type="ARBA" id="ARBA00023136"/>
    </source>
</evidence>
<sequence length="124" mass="13703">MRTLIIPVQIAGLWGFYELGSWVRDILQIPIPGSLLGMGILLTLLMTGVFPERWLAGGSEWLLGWLPLLFLPSIAGVVGVLPFLQDRGWELMIVVIVNTLLVMASSSLTSQWLVRRRAGGEESM</sequence>
<dbReference type="PANTHER" id="PTHR33931:SF6">
    <property type="entry name" value="INTEGRAL MEMBRANE PROTEIN YXZK-RELATED"/>
    <property type="match status" value="1"/>
</dbReference>
<accession>A0A1H3AS85</accession>
<keyword evidence="2" id="KW-1003">Cell membrane</keyword>
<feature type="transmembrane region" description="Helical" evidence="6">
    <location>
        <begin position="29"/>
        <end position="50"/>
    </location>
</feature>
<dbReference type="GO" id="GO:0005886">
    <property type="term" value="C:plasma membrane"/>
    <property type="evidence" value="ECO:0007669"/>
    <property type="project" value="UniProtKB-SubCell"/>
</dbReference>
<proteinExistence type="predicted"/>
<keyword evidence="4 6" id="KW-1133">Transmembrane helix</keyword>
<keyword evidence="3 6" id="KW-0812">Transmembrane</keyword>
<dbReference type="PANTHER" id="PTHR33931">
    <property type="entry name" value="HOLIN-LIKE PROTEIN CIDA-RELATED"/>
    <property type="match status" value="1"/>
</dbReference>
<keyword evidence="5 6" id="KW-0472">Membrane</keyword>
<evidence type="ECO:0000256" key="1">
    <source>
        <dbReference type="ARBA" id="ARBA00004651"/>
    </source>
</evidence>
<evidence type="ECO:0000256" key="4">
    <source>
        <dbReference type="ARBA" id="ARBA00022989"/>
    </source>
</evidence>
<evidence type="ECO:0000256" key="3">
    <source>
        <dbReference type="ARBA" id="ARBA00022692"/>
    </source>
</evidence>
<reference evidence="7 8" key="1">
    <citation type="submission" date="2016-10" db="EMBL/GenBank/DDBJ databases">
        <authorList>
            <person name="de Groot N.N."/>
        </authorList>
    </citation>
    <scope>NUCLEOTIDE SEQUENCE [LARGE SCALE GENOMIC DNA]</scope>
    <source>
        <strain evidence="7 8">DSM 45610</strain>
    </source>
</reference>
<organism evidence="7 8">
    <name type="scientific">Marininema mesophilum</name>
    <dbReference type="NCBI Taxonomy" id="1048340"/>
    <lineage>
        <taxon>Bacteria</taxon>
        <taxon>Bacillati</taxon>
        <taxon>Bacillota</taxon>
        <taxon>Bacilli</taxon>
        <taxon>Bacillales</taxon>
        <taxon>Thermoactinomycetaceae</taxon>
        <taxon>Marininema</taxon>
    </lineage>
</organism>
<dbReference type="InterPro" id="IPR005538">
    <property type="entry name" value="LrgA/CidA"/>
</dbReference>
<dbReference type="STRING" id="1048340.SAMN05444487_11440"/>
<dbReference type="RefSeq" id="WP_177168060.1">
    <property type="nucleotide sequence ID" value="NZ_FNNQ01000014.1"/>
</dbReference>
<dbReference type="Proteomes" id="UP000198534">
    <property type="component" value="Unassembled WGS sequence"/>
</dbReference>
<comment type="subcellular location">
    <subcellularLocation>
        <location evidence="1">Cell membrane</location>
        <topology evidence="1">Multi-pass membrane protein</topology>
    </subcellularLocation>
</comment>
<keyword evidence="8" id="KW-1185">Reference proteome</keyword>
<evidence type="ECO:0000313" key="8">
    <source>
        <dbReference type="Proteomes" id="UP000198534"/>
    </source>
</evidence>
<dbReference type="EMBL" id="FNNQ01000014">
    <property type="protein sequence ID" value="SDX32600.1"/>
    <property type="molecule type" value="Genomic_DNA"/>
</dbReference>
<dbReference type="Pfam" id="PF03788">
    <property type="entry name" value="LrgA"/>
    <property type="match status" value="1"/>
</dbReference>
<dbReference type="AlphaFoldDB" id="A0A1H3AS85"/>
<evidence type="ECO:0000256" key="6">
    <source>
        <dbReference type="SAM" id="Phobius"/>
    </source>
</evidence>
<name>A0A1H3AS85_9BACL</name>
<feature type="transmembrane region" description="Helical" evidence="6">
    <location>
        <begin position="91"/>
        <end position="114"/>
    </location>
</feature>
<gene>
    <name evidence="7" type="ORF">SAMN05444487_11440</name>
</gene>